<keyword evidence="1" id="KW-0378">Hydrolase</keyword>
<dbReference type="EMBL" id="MHLD01000029">
    <property type="protein sequence ID" value="OGZ02138.1"/>
    <property type="molecule type" value="Genomic_DNA"/>
</dbReference>
<comment type="similarity">
    <text evidence="2">Belongs to the QNG1 protein family.</text>
</comment>
<sequence length="364" mass="40609">MKTGSDGARASAMRLNPYTDSVMRVWLTEYVPAHVAVLYGKIEETAAAMAVAEMKIPDWKLPGVFPEDNRAFVIHNFWLNTVNFAFSHFGGKYNKYQLPGSPMFVGAFACAAAFMRGFKQIADRASDESDGEATVAQMYDITLSLKKTKRFFRGENGIPMAGERRKNIEVAVGALLQKYGGEPRNILEEADWYAYEHDGGKPGITDLLVRDFGSVFDDRETLVLDSGVTRELLFMKRAQLLPLMMHGRALGSRGELPAIRDIAKIGPVADYSVPNALRHLGILEYSSELRYAVDNRFEIAAHSKAEIEIRMSTVAAMAELLAETNALREKAGKPPITMAELDYKIWSLGRKAKYLHHLTRTTAY</sequence>
<accession>A0A1G2CNX2</accession>
<dbReference type="InterPro" id="IPR019438">
    <property type="entry name" value="Q_salvage"/>
</dbReference>
<proteinExistence type="inferred from homology"/>
<organism evidence="6 7">
    <name type="scientific">Candidatus Liptonbacteria bacterium RIFCSPLOWO2_12_FULL_60_15</name>
    <dbReference type="NCBI Taxonomy" id="1798653"/>
    <lineage>
        <taxon>Bacteria</taxon>
        <taxon>Candidatus Liptoniibacteriota</taxon>
    </lineage>
</organism>
<dbReference type="PANTHER" id="PTHR21314:SF0">
    <property type="entry name" value="QUEUOSINE 5'-PHOSPHATE N-GLYCOSYLASE_HYDROLASE"/>
    <property type="match status" value="1"/>
</dbReference>
<dbReference type="GO" id="GO:0016787">
    <property type="term" value="F:hydrolase activity"/>
    <property type="evidence" value="ECO:0007669"/>
    <property type="project" value="UniProtKB-KW"/>
</dbReference>
<evidence type="ECO:0000256" key="1">
    <source>
        <dbReference type="ARBA" id="ARBA00022801"/>
    </source>
</evidence>
<protein>
    <recommendedName>
        <fullName evidence="3">Queuosine 5'-phosphate N-glycosylase/hydrolase</fullName>
    </recommendedName>
    <alternativeName>
        <fullName evidence="4">Queuosine-nucleotide N-glycosylase/hydrolase</fullName>
    </alternativeName>
</protein>
<evidence type="ECO:0000256" key="4">
    <source>
        <dbReference type="ARBA" id="ARBA00035393"/>
    </source>
</evidence>
<comment type="caution">
    <text evidence="6">The sequence shown here is derived from an EMBL/GenBank/DDBJ whole genome shotgun (WGS) entry which is preliminary data.</text>
</comment>
<dbReference type="PANTHER" id="PTHR21314">
    <property type="entry name" value="QUEUOSINE 5'-PHOSPHATE N-GLYCOSYLASE_HYDROLASE-RELATED"/>
    <property type="match status" value="1"/>
</dbReference>
<reference evidence="6 7" key="1">
    <citation type="journal article" date="2016" name="Nat. Commun.">
        <title>Thousands of microbial genomes shed light on interconnected biogeochemical processes in an aquifer system.</title>
        <authorList>
            <person name="Anantharaman K."/>
            <person name="Brown C.T."/>
            <person name="Hug L.A."/>
            <person name="Sharon I."/>
            <person name="Castelle C.J."/>
            <person name="Probst A.J."/>
            <person name="Thomas B.C."/>
            <person name="Singh A."/>
            <person name="Wilkins M.J."/>
            <person name="Karaoz U."/>
            <person name="Brodie E.L."/>
            <person name="Williams K.H."/>
            <person name="Hubbard S.S."/>
            <person name="Banfield J.F."/>
        </authorList>
    </citation>
    <scope>NUCLEOTIDE SEQUENCE [LARGE SCALE GENOMIC DNA]</scope>
</reference>
<name>A0A1G2CNX2_9BACT</name>
<evidence type="ECO:0000256" key="5">
    <source>
        <dbReference type="ARBA" id="ARBA00048204"/>
    </source>
</evidence>
<gene>
    <name evidence="6" type="ORF">A3G64_00390</name>
</gene>
<dbReference type="Proteomes" id="UP000179281">
    <property type="component" value="Unassembled WGS sequence"/>
</dbReference>
<dbReference type="AlphaFoldDB" id="A0A1G2CNX2"/>
<evidence type="ECO:0000313" key="6">
    <source>
        <dbReference type="EMBL" id="OGZ02138.1"/>
    </source>
</evidence>
<evidence type="ECO:0000313" key="7">
    <source>
        <dbReference type="Proteomes" id="UP000179281"/>
    </source>
</evidence>
<dbReference type="STRING" id="1798653.A3G64_00390"/>
<evidence type="ECO:0000256" key="3">
    <source>
        <dbReference type="ARBA" id="ARBA00035306"/>
    </source>
</evidence>
<dbReference type="GO" id="GO:0006400">
    <property type="term" value="P:tRNA modification"/>
    <property type="evidence" value="ECO:0007669"/>
    <property type="project" value="TreeGrafter"/>
</dbReference>
<dbReference type="Pfam" id="PF10343">
    <property type="entry name" value="Q_salvage"/>
    <property type="match status" value="1"/>
</dbReference>
<comment type="catalytic activity">
    <reaction evidence="5">
        <text>queuosine 5'-phosphate + H2O = queuine + D-ribose 5-phosphate</text>
        <dbReference type="Rhea" id="RHEA:75387"/>
        <dbReference type="ChEBI" id="CHEBI:15377"/>
        <dbReference type="ChEBI" id="CHEBI:17433"/>
        <dbReference type="ChEBI" id="CHEBI:78346"/>
        <dbReference type="ChEBI" id="CHEBI:194371"/>
    </reaction>
    <physiologicalReaction direction="left-to-right" evidence="5">
        <dbReference type="Rhea" id="RHEA:75388"/>
    </physiologicalReaction>
</comment>
<evidence type="ECO:0000256" key="2">
    <source>
        <dbReference type="ARBA" id="ARBA00035119"/>
    </source>
</evidence>